<dbReference type="PRINTS" id="PR00411">
    <property type="entry name" value="PNDRDTASEI"/>
</dbReference>
<dbReference type="InterPro" id="IPR027477">
    <property type="entry name" value="Succ_DH/fumarate_Rdtase_cat_sf"/>
</dbReference>
<dbReference type="Gene3D" id="3.90.700.10">
    <property type="entry name" value="Succinate dehydrogenase/fumarate reductase flavoprotein, catalytic domain"/>
    <property type="match status" value="1"/>
</dbReference>
<name>A0A9W8R1V2_9HYPO</name>
<dbReference type="InterPro" id="IPR050315">
    <property type="entry name" value="FAD-oxidoreductase_2"/>
</dbReference>
<dbReference type="Pfam" id="PF00890">
    <property type="entry name" value="FAD_binding_2"/>
    <property type="match status" value="1"/>
</dbReference>
<evidence type="ECO:0000256" key="2">
    <source>
        <dbReference type="ARBA" id="ARBA00022630"/>
    </source>
</evidence>
<evidence type="ECO:0000259" key="5">
    <source>
        <dbReference type="Pfam" id="PF00890"/>
    </source>
</evidence>
<dbReference type="PANTHER" id="PTHR43400:SF10">
    <property type="entry name" value="3-OXOSTEROID 1-DEHYDROGENASE"/>
    <property type="match status" value="1"/>
</dbReference>
<dbReference type="Proteomes" id="UP001152087">
    <property type="component" value="Unassembled WGS sequence"/>
</dbReference>
<dbReference type="AlphaFoldDB" id="A0A9W8R1V2"/>
<dbReference type="GO" id="GO:0008202">
    <property type="term" value="P:steroid metabolic process"/>
    <property type="evidence" value="ECO:0007669"/>
    <property type="project" value="UniProtKB-ARBA"/>
</dbReference>
<protein>
    <recommendedName>
        <fullName evidence="5">FAD-dependent oxidoreductase 2 FAD-binding domain-containing protein</fullName>
    </recommendedName>
</protein>
<comment type="caution">
    <text evidence="6">The sequence shown here is derived from an EMBL/GenBank/DDBJ whole genome shotgun (WGS) entry which is preliminary data.</text>
</comment>
<gene>
    <name evidence="6" type="ORF">NW755_009656</name>
</gene>
<proteinExistence type="predicted"/>
<accession>A0A9W8R1V2</accession>
<sequence length="592" mass="63833">MSAVIRQAQRSAHGIWPRRCRPQLGTPTAPCKAALNTTASRSHPASGTHDTQHFDVVVIGSGCAGLTSAVIAAKHGLRTLVLEKSDFFGGTTAFSGGGAWIPNNAHQKTINVVDSRESAEKYLRNVLGDLYDHDIIASFLQNAPIMLQWMQANTSVQFKPVALPDYHVGKEGASVGRTILTQEYDGRQLGRQRLRSIRYTLQGYHAFGSMQADPAELPVLSSPFQSMSNLAACIRKITRFGLDVLLYGKGSEMANGNALVGRLLKSYDDVGVELQASSPVTRLKRIDDTGTFSVMTQDSQGHTKEFVATKGVILASGGFGRSKEARARKETSEMGNGWAEVGAAMPPPNPKNGVFAPVSLLRTRSGQVRRYPHFSVDRTKPGSIIINTAGRRFANEAEPYQEFVQTMHEQGIEKAFLVADSRFLRRYGMGMALPWPMSPRSLIAQGYLVKAGTLHELADKIQVPPEALRDTVAACNENAAKGLDPEFGRGQSSYDLFYGDPSAGFPNPSLGTCIQPPFYALTLYPGNVCSTYGLHTNAHAQVLDTSNKVIPGLYAVGLDANSIMRGEYPGGGSSIGPAMTFGYIAGMSLVGK</sequence>
<comment type="cofactor">
    <cofactor evidence="1">
        <name>FAD</name>
        <dbReference type="ChEBI" id="CHEBI:57692"/>
    </cofactor>
</comment>
<evidence type="ECO:0000313" key="6">
    <source>
        <dbReference type="EMBL" id="KAJ4183622.1"/>
    </source>
</evidence>
<dbReference type="Gene3D" id="3.50.50.60">
    <property type="entry name" value="FAD/NAD(P)-binding domain"/>
    <property type="match status" value="2"/>
</dbReference>
<keyword evidence="7" id="KW-1185">Reference proteome</keyword>
<dbReference type="EMBL" id="JAOQAV010000029">
    <property type="protein sequence ID" value="KAJ4183622.1"/>
    <property type="molecule type" value="Genomic_DNA"/>
</dbReference>
<organism evidence="6 7">
    <name type="scientific">Fusarium falciforme</name>
    <dbReference type="NCBI Taxonomy" id="195108"/>
    <lineage>
        <taxon>Eukaryota</taxon>
        <taxon>Fungi</taxon>
        <taxon>Dikarya</taxon>
        <taxon>Ascomycota</taxon>
        <taxon>Pezizomycotina</taxon>
        <taxon>Sordariomycetes</taxon>
        <taxon>Hypocreomycetidae</taxon>
        <taxon>Hypocreales</taxon>
        <taxon>Nectriaceae</taxon>
        <taxon>Fusarium</taxon>
        <taxon>Fusarium solani species complex</taxon>
    </lineage>
</organism>
<dbReference type="SUPFAM" id="SSF56425">
    <property type="entry name" value="Succinate dehydrogenase/fumarate reductase flavoprotein, catalytic domain"/>
    <property type="match status" value="1"/>
</dbReference>
<dbReference type="PANTHER" id="PTHR43400">
    <property type="entry name" value="FUMARATE REDUCTASE"/>
    <property type="match status" value="1"/>
</dbReference>
<evidence type="ECO:0000313" key="7">
    <source>
        <dbReference type="Proteomes" id="UP001152087"/>
    </source>
</evidence>
<reference evidence="6" key="1">
    <citation type="submission" date="2022-09" db="EMBL/GenBank/DDBJ databases">
        <title>Fusarium specimens isolated from Avocado Roots.</title>
        <authorList>
            <person name="Stajich J."/>
            <person name="Roper C."/>
            <person name="Heimlech-Rivalta G."/>
        </authorList>
    </citation>
    <scope>NUCLEOTIDE SEQUENCE</scope>
    <source>
        <strain evidence="6">A02</strain>
    </source>
</reference>
<evidence type="ECO:0000256" key="3">
    <source>
        <dbReference type="ARBA" id="ARBA00022827"/>
    </source>
</evidence>
<dbReference type="SUPFAM" id="SSF51905">
    <property type="entry name" value="FAD/NAD(P)-binding domain"/>
    <property type="match status" value="1"/>
</dbReference>
<dbReference type="GO" id="GO:0016491">
    <property type="term" value="F:oxidoreductase activity"/>
    <property type="evidence" value="ECO:0007669"/>
    <property type="project" value="UniProtKB-KW"/>
</dbReference>
<evidence type="ECO:0000256" key="4">
    <source>
        <dbReference type="ARBA" id="ARBA00023002"/>
    </source>
</evidence>
<keyword evidence="3" id="KW-0274">FAD</keyword>
<dbReference type="InterPro" id="IPR036188">
    <property type="entry name" value="FAD/NAD-bd_sf"/>
</dbReference>
<dbReference type="InterPro" id="IPR003953">
    <property type="entry name" value="FAD-dep_OxRdtase_2_FAD-bd"/>
</dbReference>
<evidence type="ECO:0000256" key="1">
    <source>
        <dbReference type="ARBA" id="ARBA00001974"/>
    </source>
</evidence>
<feature type="domain" description="FAD-dependent oxidoreductase 2 FAD-binding" evidence="5">
    <location>
        <begin position="55"/>
        <end position="575"/>
    </location>
</feature>
<keyword evidence="2" id="KW-0285">Flavoprotein</keyword>
<keyword evidence="4" id="KW-0560">Oxidoreductase</keyword>
<dbReference type="OrthoDB" id="7777654at2759"/>